<dbReference type="Proteomes" id="UP000275510">
    <property type="component" value="Chromosome"/>
</dbReference>
<dbReference type="GO" id="GO:0006865">
    <property type="term" value="P:amino acid transport"/>
    <property type="evidence" value="ECO:0007669"/>
    <property type="project" value="UniProtKB-KW"/>
</dbReference>
<evidence type="ECO:0000256" key="2">
    <source>
        <dbReference type="ARBA" id="ARBA00008220"/>
    </source>
</evidence>
<evidence type="ECO:0000313" key="11">
    <source>
        <dbReference type="Proteomes" id="UP000275510"/>
    </source>
</evidence>
<dbReference type="EMBL" id="LR134515">
    <property type="protein sequence ID" value="VEJ17087.1"/>
    <property type="molecule type" value="Genomic_DNA"/>
</dbReference>
<proteinExistence type="inferred from homology"/>
<organism evidence="10 11">
    <name type="scientific">Actinobacillus pleuropneumoniae</name>
    <name type="common">Haemophilus pleuropneumoniae</name>
    <dbReference type="NCBI Taxonomy" id="715"/>
    <lineage>
        <taxon>Bacteria</taxon>
        <taxon>Pseudomonadati</taxon>
        <taxon>Pseudomonadota</taxon>
        <taxon>Gammaproteobacteria</taxon>
        <taxon>Pasteurellales</taxon>
        <taxon>Pasteurellaceae</taxon>
        <taxon>Actinobacillus</taxon>
    </lineage>
</organism>
<reference evidence="10 11" key="1">
    <citation type="submission" date="2018-12" db="EMBL/GenBank/DDBJ databases">
        <authorList>
            <consortium name="Pathogen Informatics"/>
        </authorList>
    </citation>
    <scope>NUCLEOTIDE SEQUENCE [LARGE SCALE GENOMIC DNA]</scope>
    <source>
        <strain evidence="10 11">NCTC10976</strain>
    </source>
</reference>
<evidence type="ECO:0000256" key="8">
    <source>
        <dbReference type="ARBA" id="ARBA00023136"/>
    </source>
</evidence>
<gene>
    <name evidence="10" type="primary">arcD2</name>
    <name evidence="10" type="ORF">NCTC10976_01192</name>
</gene>
<feature type="transmembrane region" description="Helical" evidence="9">
    <location>
        <begin position="277"/>
        <end position="298"/>
    </location>
</feature>
<evidence type="ECO:0000256" key="4">
    <source>
        <dbReference type="ARBA" id="ARBA00022475"/>
    </source>
</evidence>
<dbReference type="InterPro" id="IPR050367">
    <property type="entry name" value="APC_superfamily"/>
</dbReference>
<dbReference type="Pfam" id="PF13520">
    <property type="entry name" value="AA_permease_2"/>
    <property type="match status" value="1"/>
</dbReference>
<feature type="transmembrane region" description="Helical" evidence="9">
    <location>
        <begin position="128"/>
        <end position="146"/>
    </location>
</feature>
<dbReference type="PANTHER" id="PTHR42770">
    <property type="entry name" value="AMINO ACID TRANSPORTER-RELATED"/>
    <property type="match status" value="1"/>
</dbReference>
<evidence type="ECO:0000256" key="6">
    <source>
        <dbReference type="ARBA" id="ARBA00022970"/>
    </source>
</evidence>
<feature type="transmembrane region" description="Helical" evidence="9">
    <location>
        <begin position="390"/>
        <end position="407"/>
    </location>
</feature>
<accession>A0A3S4Y1C5</accession>
<dbReference type="AlphaFoldDB" id="A0A3S4Y1C5"/>
<feature type="transmembrane region" description="Helical" evidence="9">
    <location>
        <begin position="447"/>
        <end position="464"/>
    </location>
</feature>
<dbReference type="PANTHER" id="PTHR42770:SF4">
    <property type="entry name" value="ARGININE_ORNITHINE ANTIPORTER-RELATED"/>
    <property type="match status" value="1"/>
</dbReference>
<protein>
    <submittedName>
        <fullName evidence="10">Putative arginine/ornithine antiporter protein</fullName>
    </submittedName>
</protein>
<evidence type="ECO:0000313" key="10">
    <source>
        <dbReference type="EMBL" id="VEJ17087.1"/>
    </source>
</evidence>
<feature type="transmembrane region" description="Helical" evidence="9">
    <location>
        <begin position="200"/>
        <end position="221"/>
    </location>
</feature>
<keyword evidence="6" id="KW-0029">Amino-acid transport</keyword>
<dbReference type="Gene3D" id="1.20.1740.10">
    <property type="entry name" value="Amino acid/polyamine transporter I"/>
    <property type="match status" value="1"/>
</dbReference>
<comment type="similarity">
    <text evidence="2">Belongs to the amino acid-polyamine-organocation (APC) superfamily. Basic amino acid/polyamine antiporter (APA) (TC 2.A.3.2) family.</text>
</comment>
<evidence type="ECO:0000256" key="3">
    <source>
        <dbReference type="ARBA" id="ARBA00022448"/>
    </source>
</evidence>
<keyword evidence="3" id="KW-0813">Transport</keyword>
<feature type="transmembrane region" description="Helical" evidence="9">
    <location>
        <begin position="358"/>
        <end position="378"/>
    </location>
</feature>
<evidence type="ECO:0000256" key="7">
    <source>
        <dbReference type="ARBA" id="ARBA00022989"/>
    </source>
</evidence>
<feature type="transmembrane region" description="Helical" evidence="9">
    <location>
        <begin position="83"/>
        <end position="108"/>
    </location>
</feature>
<keyword evidence="7 9" id="KW-1133">Transmembrane helix</keyword>
<evidence type="ECO:0000256" key="5">
    <source>
        <dbReference type="ARBA" id="ARBA00022692"/>
    </source>
</evidence>
<dbReference type="NCBIfam" id="TIGR00905">
    <property type="entry name" value="2A0302"/>
    <property type="match status" value="1"/>
</dbReference>
<feature type="transmembrane region" description="Helical" evidence="9">
    <location>
        <begin position="158"/>
        <end position="180"/>
    </location>
</feature>
<keyword evidence="4" id="KW-1003">Cell membrane</keyword>
<feature type="transmembrane region" description="Helical" evidence="9">
    <location>
        <begin position="413"/>
        <end position="431"/>
    </location>
</feature>
<dbReference type="PIRSF" id="PIRSF006060">
    <property type="entry name" value="AA_transporter"/>
    <property type="match status" value="1"/>
</dbReference>
<keyword evidence="5 9" id="KW-0812">Transmembrane</keyword>
<comment type="subcellular location">
    <subcellularLocation>
        <location evidence="1">Cell membrane</location>
        <topology evidence="1">Multi-pass membrane protein</topology>
    </subcellularLocation>
</comment>
<evidence type="ECO:0000256" key="1">
    <source>
        <dbReference type="ARBA" id="ARBA00004651"/>
    </source>
</evidence>
<name>A0A3S4Y1C5_ACTPL</name>
<feature type="transmembrane region" description="Helical" evidence="9">
    <location>
        <begin position="332"/>
        <end position="352"/>
    </location>
</feature>
<dbReference type="InterPro" id="IPR002293">
    <property type="entry name" value="AA/rel_permease1"/>
</dbReference>
<sequence length="468" mass="50714">MSKGKIGLFSLTALVLSSMIGSGIFSLPQNMAEVAGAEALLSGWLITGIGIIFLGLSFFFLSRIKPELEGGVYTYAREGFGDLVGGLSAWGYWLCTAIGSVGYLVVAFEGLGAFVDSENHTIFGQGNTLAAILGASVIVWAVHYLIARGIREAAYVNLIATIVKTLPLFLFIGLAVWFFSPEQFVQDFSGVKLGTTQLEQVKGTMLITLWVFVGVEGASVLSAHAKKKSDVGLATILGILITLVLYVAITVLSLGILPREVIAEMPNPSMAGLMEQMIGTSGKIIITFCLIVSVLASYMSWTMFSSEIPYQAAKTKVFPKVLNRTNINGTPIAGLWLTNITIQISLLLVLFTGKGYSMLIQLSTTMILVPYFLVGAYLFKVAMKQNEAWYIKLTGAMASVYGLWIVYAAGLDYLLLSVVLYVPGLALFFYSRKQNGENIHLTRFEKSLLAVISVLFIGAVYTLFTNSF</sequence>
<dbReference type="GO" id="GO:0022857">
    <property type="term" value="F:transmembrane transporter activity"/>
    <property type="evidence" value="ECO:0007669"/>
    <property type="project" value="InterPro"/>
</dbReference>
<dbReference type="InterPro" id="IPR004754">
    <property type="entry name" value="Amino_acid_antiprt"/>
</dbReference>
<evidence type="ECO:0000256" key="9">
    <source>
        <dbReference type="SAM" id="Phobius"/>
    </source>
</evidence>
<feature type="transmembrane region" description="Helical" evidence="9">
    <location>
        <begin position="42"/>
        <end position="62"/>
    </location>
</feature>
<dbReference type="GO" id="GO:0005886">
    <property type="term" value="C:plasma membrane"/>
    <property type="evidence" value="ECO:0007669"/>
    <property type="project" value="UniProtKB-SubCell"/>
</dbReference>
<keyword evidence="8 9" id="KW-0472">Membrane</keyword>
<dbReference type="RefSeq" id="WP_005601543.1">
    <property type="nucleotide sequence ID" value="NZ_CBDBTM010000015.1"/>
</dbReference>
<feature type="transmembrane region" description="Helical" evidence="9">
    <location>
        <begin position="233"/>
        <end position="257"/>
    </location>
</feature>